<protein>
    <submittedName>
        <fullName evidence="2">Uncharacterized protein</fullName>
    </submittedName>
</protein>
<feature type="region of interest" description="Disordered" evidence="1">
    <location>
        <begin position="47"/>
        <end position="67"/>
    </location>
</feature>
<organism evidence="2 3">
    <name type="scientific">Pleurodeles waltl</name>
    <name type="common">Iberian ribbed newt</name>
    <dbReference type="NCBI Taxonomy" id="8319"/>
    <lineage>
        <taxon>Eukaryota</taxon>
        <taxon>Metazoa</taxon>
        <taxon>Chordata</taxon>
        <taxon>Craniata</taxon>
        <taxon>Vertebrata</taxon>
        <taxon>Euteleostomi</taxon>
        <taxon>Amphibia</taxon>
        <taxon>Batrachia</taxon>
        <taxon>Caudata</taxon>
        <taxon>Salamandroidea</taxon>
        <taxon>Salamandridae</taxon>
        <taxon>Pleurodelinae</taxon>
        <taxon>Pleurodeles</taxon>
    </lineage>
</organism>
<dbReference type="EMBL" id="JANPWB010000015">
    <property type="protein sequence ID" value="KAJ1093668.1"/>
    <property type="molecule type" value="Genomic_DNA"/>
</dbReference>
<sequence>MRERSDRSSLVEGIQCWPSLLPRPSPLPVDPRVEHLSGLRPALGGALRRRGTKAGRGGEHGSDRTISSVFRGPWRSFQTPSYCRTLRCRAIQQSGGEQVPGRPPPRCISSERFCVSRHSASPTLWGPRGVLVLLAFTPAGALRHLHRPHPLRQPPYGAPGGERRPVPARRLSSVSLA</sequence>
<comment type="caution">
    <text evidence="2">The sequence shown here is derived from an EMBL/GenBank/DDBJ whole genome shotgun (WGS) entry which is preliminary data.</text>
</comment>
<gene>
    <name evidence="2" type="ORF">NDU88_006766</name>
</gene>
<feature type="region of interest" description="Disordered" evidence="1">
    <location>
        <begin position="145"/>
        <end position="177"/>
    </location>
</feature>
<name>A0AAV7LRL6_PLEWA</name>
<accession>A0AAV7LRL6</accession>
<reference evidence="2" key="1">
    <citation type="journal article" date="2022" name="bioRxiv">
        <title>Sequencing and chromosome-scale assembly of the giantPleurodeles waltlgenome.</title>
        <authorList>
            <person name="Brown T."/>
            <person name="Elewa A."/>
            <person name="Iarovenko S."/>
            <person name="Subramanian E."/>
            <person name="Araus A.J."/>
            <person name="Petzold A."/>
            <person name="Susuki M."/>
            <person name="Suzuki K.-i.T."/>
            <person name="Hayashi T."/>
            <person name="Toyoda A."/>
            <person name="Oliveira C."/>
            <person name="Osipova E."/>
            <person name="Leigh N.D."/>
            <person name="Simon A."/>
            <person name="Yun M.H."/>
        </authorList>
    </citation>
    <scope>NUCLEOTIDE SEQUENCE</scope>
    <source>
        <strain evidence="2">20211129_DDA</strain>
        <tissue evidence="2">Liver</tissue>
    </source>
</reference>
<evidence type="ECO:0000313" key="2">
    <source>
        <dbReference type="EMBL" id="KAJ1093668.1"/>
    </source>
</evidence>
<dbReference type="Proteomes" id="UP001066276">
    <property type="component" value="Chromosome 11"/>
</dbReference>
<evidence type="ECO:0000256" key="1">
    <source>
        <dbReference type="SAM" id="MobiDB-lite"/>
    </source>
</evidence>
<dbReference type="AlphaFoldDB" id="A0AAV7LRL6"/>
<evidence type="ECO:0000313" key="3">
    <source>
        <dbReference type="Proteomes" id="UP001066276"/>
    </source>
</evidence>
<proteinExistence type="predicted"/>
<keyword evidence="3" id="KW-1185">Reference proteome</keyword>